<dbReference type="HOGENOM" id="CLU_3106824_0_0_1"/>
<sequence length="51" mass="6069">MSYSRQEKRIQTAYDIHATYVLFIDGIVHEMGDALDELEVRLCHPWARRSF</sequence>
<dbReference type="EMBL" id="FP929083">
    <property type="protein sequence ID" value="CBX91787.1"/>
    <property type="molecule type" value="Genomic_DNA"/>
</dbReference>
<dbReference type="VEuPathDB" id="FungiDB:LEMA_uP044930.1"/>
<dbReference type="InParanoid" id="E5R456"/>
<evidence type="ECO:0000313" key="1">
    <source>
        <dbReference type="EMBL" id="CBX91787.1"/>
    </source>
</evidence>
<dbReference type="eggNOG" id="ENOG502SQ3X">
    <property type="taxonomic scope" value="Eukaryota"/>
</dbReference>
<keyword evidence="2" id="KW-1185">Reference proteome</keyword>
<dbReference type="Proteomes" id="UP000002668">
    <property type="component" value="Genome"/>
</dbReference>
<organism evidence="2">
    <name type="scientific">Leptosphaeria maculans (strain JN3 / isolate v23.1.3 / race Av1-4-5-6-7-8)</name>
    <name type="common">Blackleg fungus</name>
    <name type="synonym">Phoma lingam</name>
    <dbReference type="NCBI Taxonomy" id="985895"/>
    <lineage>
        <taxon>Eukaryota</taxon>
        <taxon>Fungi</taxon>
        <taxon>Dikarya</taxon>
        <taxon>Ascomycota</taxon>
        <taxon>Pezizomycotina</taxon>
        <taxon>Dothideomycetes</taxon>
        <taxon>Pleosporomycetidae</taxon>
        <taxon>Pleosporales</taxon>
        <taxon>Pleosporineae</taxon>
        <taxon>Leptosphaeriaceae</taxon>
        <taxon>Plenodomus</taxon>
        <taxon>Plenodomus lingam/Leptosphaeria maculans species complex</taxon>
    </lineage>
</organism>
<name>E5R456_LEPMJ</name>
<protein>
    <submittedName>
        <fullName evidence="1">Predicted protein</fullName>
    </submittedName>
</protein>
<dbReference type="STRING" id="985895.E5R456"/>
<dbReference type="AlphaFoldDB" id="E5R456"/>
<accession>E5R456</accession>
<proteinExistence type="predicted"/>
<dbReference type="OrthoDB" id="2998174at2759"/>
<evidence type="ECO:0000313" key="2">
    <source>
        <dbReference type="Proteomes" id="UP000002668"/>
    </source>
</evidence>
<gene>
    <name evidence="1" type="ORF">LEMA_uP044930.1</name>
</gene>
<reference evidence="2" key="1">
    <citation type="journal article" date="2011" name="Nat. Commun.">
        <title>Effector diversification within compartments of the Leptosphaeria maculans genome affected by Repeat-Induced Point mutations.</title>
        <authorList>
            <person name="Rouxel T."/>
            <person name="Grandaubert J."/>
            <person name="Hane J.K."/>
            <person name="Hoede C."/>
            <person name="van de Wouw A.P."/>
            <person name="Couloux A."/>
            <person name="Dominguez V."/>
            <person name="Anthouard V."/>
            <person name="Bally P."/>
            <person name="Bourras S."/>
            <person name="Cozijnsen A.J."/>
            <person name="Ciuffetti L.M."/>
            <person name="Degrave A."/>
            <person name="Dilmaghani A."/>
            <person name="Duret L."/>
            <person name="Fudal I."/>
            <person name="Goodwin S.B."/>
            <person name="Gout L."/>
            <person name="Glaser N."/>
            <person name="Linglin J."/>
            <person name="Kema G.H.J."/>
            <person name="Lapalu N."/>
            <person name="Lawrence C.B."/>
            <person name="May K."/>
            <person name="Meyer M."/>
            <person name="Ollivier B."/>
            <person name="Poulain J."/>
            <person name="Schoch C.L."/>
            <person name="Simon A."/>
            <person name="Spatafora J.W."/>
            <person name="Stachowiak A."/>
            <person name="Turgeon B.G."/>
            <person name="Tyler B.M."/>
            <person name="Vincent D."/>
            <person name="Weissenbach J."/>
            <person name="Amselem J."/>
            <person name="Quesneville H."/>
            <person name="Oliver R.P."/>
            <person name="Wincker P."/>
            <person name="Balesdent M.-H."/>
            <person name="Howlett B.J."/>
        </authorList>
    </citation>
    <scope>NUCLEOTIDE SEQUENCE [LARGE SCALE GENOMIC DNA]</scope>
    <source>
        <strain evidence="2">JN3 / isolate v23.1.3 / race Av1-4-5-6-7-8</strain>
    </source>
</reference>